<keyword evidence="4 6" id="KW-0472">Membrane</keyword>
<comment type="caution">
    <text evidence="7">The sequence shown here is derived from an EMBL/GenBank/DDBJ whole genome shotgun (WGS) entry which is preliminary data.</text>
</comment>
<feature type="transmembrane region" description="Helical" evidence="6">
    <location>
        <begin position="234"/>
        <end position="257"/>
    </location>
</feature>
<keyword evidence="2 6" id="KW-0812">Transmembrane</keyword>
<evidence type="ECO:0000256" key="4">
    <source>
        <dbReference type="ARBA" id="ARBA00023136"/>
    </source>
</evidence>
<evidence type="ECO:0000256" key="3">
    <source>
        <dbReference type="ARBA" id="ARBA00022989"/>
    </source>
</evidence>
<evidence type="ECO:0000313" key="7">
    <source>
        <dbReference type="EMBL" id="GHJ85998.1"/>
    </source>
</evidence>
<keyword evidence="8" id="KW-1185">Reference proteome</keyword>
<evidence type="ECO:0000256" key="2">
    <source>
        <dbReference type="ARBA" id="ARBA00022692"/>
    </source>
</evidence>
<comment type="subcellular location">
    <subcellularLocation>
        <location evidence="1">Membrane</location>
        <topology evidence="1">Multi-pass membrane protein</topology>
    </subcellularLocation>
</comment>
<feature type="transmembrane region" description="Helical" evidence="6">
    <location>
        <begin position="264"/>
        <end position="284"/>
    </location>
</feature>
<dbReference type="InterPro" id="IPR036259">
    <property type="entry name" value="MFS_trans_sf"/>
</dbReference>
<dbReference type="Pfam" id="PF13000">
    <property type="entry name" value="Acatn"/>
    <property type="match status" value="2"/>
</dbReference>
<proteinExistence type="predicted"/>
<dbReference type="InterPro" id="IPR024371">
    <property type="entry name" value="AcetylCoA_trans_1-like"/>
</dbReference>
<feature type="compositionally biased region" description="Basic and acidic residues" evidence="5">
    <location>
        <begin position="30"/>
        <end position="40"/>
    </location>
</feature>
<reference evidence="7" key="1">
    <citation type="submission" date="2020-07" db="EMBL/GenBank/DDBJ databases">
        <title>Draft Genome Sequence of a Deep-Sea Yeast, Naganishia (Cryptococcus) liquefaciens strain N6.</title>
        <authorList>
            <person name="Han Y.W."/>
            <person name="Kajitani R."/>
            <person name="Morimoto H."/>
            <person name="Parhat M."/>
            <person name="Tsubouchi H."/>
            <person name="Bakenova O."/>
            <person name="Ogata M."/>
            <person name="Argunhan B."/>
            <person name="Aoki R."/>
            <person name="Kajiwara S."/>
            <person name="Itoh T."/>
            <person name="Iwasaki H."/>
        </authorList>
    </citation>
    <scope>NUCLEOTIDE SEQUENCE</scope>
    <source>
        <strain evidence="7">N6</strain>
    </source>
</reference>
<evidence type="ECO:0000256" key="6">
    <source>
        <dbReference type="SAM" id="Phobius"/>
    </source>
</evidence>
<dbReference type="Proteomes" id="UP000620104">
    <property type="component" value="Unassembled WGS sequence"/>
</dbReference>
<dbReference type="EMBL" id="BLZA01000017">
    <property type="protein sequence ID" value="GHJ85998.1"/>
    <property type="molecule type" value="Genomic_DNA"/>
</dbReference>
<dbReference type="GO" id="GO:0035348">
    <property type="term" value="P:acetyl-CoA transmembrane transport"/>
    <property type="evidence" value="ECO:0007669"/>
    <property type="project" value="InterPro"/>
</dbReference>
<feature type="region of interest" description="Disordered" evidence="5">
    <location>
        <begin position="1"/>
        <end position="59"/>
    </location>
</feature>
<evidence type="ECO:0000313" key="8">
    <source>
        <dbReference type="Proteomes" id="UP000620104"/>
    </source>
</evidence>
<dbReference type="GO" id="GO:0008521">
    <property type="term" value="F:acetyl-CoA transmembrane transporter activity"/>
    <property type="evidence" value="ECO:0007669"/>
    <property type="project" value="InterPro"/>
</dbReference>
<dbReference type="SUPFAM" id="SSF103473">
    <property type="entry name" value="MFS general substrate transporter"/>
    <property type="match status" value="1"/>
</dbReference>
<organism evidence="7 8">
    <name type="scientific">Naganishia liquefaciens</name>
    <dbReference type="NCBI Taxonomy" id="104408"/>
    <lineage>
        <taxon>Eukaryota</taxon>
        <taxon>Fungi</taxon>
        <taxon>Dikarya</taxon>
        <taxon>Basidiomycota</taxon>
        <taxon>Agaricomycotina</taxon>
        <taxon>Tremellomycetes</taxon>
        <taxon>Filobasidiales</taxon>
        <taxon>Filobasidiaceae</taxon>
        <taxon>Naganishia</taxon>
    </lineage>
</organism>
<keyword evidence="3 6" id="KW-1133">Transmembrane helix</keyword>
<dbReference type="FunFam" id="1.20.1250.20:FF:000289">
    <property type="entry name" value="Acetyl-coenzyme A transporter 1"/>
    <property type="match status" value="1"/>
</dbReference>
<feature type="transmembrane region" description="Helical" evidence="6">
    <location>
        <begin position="466"/>
        <end position="484"/>
    </location>
</feature>
<sequence>MGVATRSKTAKSPTEKLGWKFPSTQDTDTADERSDQDLATRRSKHGWQSPHYAVEDGYSGEKMSVNGVQSRHRKTGSHTRKVSISNGFAGLGSGRRSDAVSLADLDGDSATDTGEEGAESKIRKKVEVVDRRGEVSSGLTGKDRNAFILLVILCHRWLTTTSEGRKAQAIRLYSLQGIPIGITFGTLPFLLKPRLSYSQLALFSLSTWPYSLKLLWSPIVDAWFWNRLGRRKSWIVPSQMILGLGMWFVGFSIETWLNAEEVNVKFLTIIFVIFIFFAATQDIAVDGWALTLLSPPNLSYASTAQTIGLAVGYTMSFTVFLALNSIEFSNRWLRTIPQDVPLVSLGGYLRFWAGVFFVFSMWLMIGKTEEPTSEDDPDMDVRKVYSVMWSIVRLKNIQSFLILHLVSKIGFQISDVTPLKLIEKGLPKEDLAFVNLLNVPFELAGGWLAARWSRGNRPLKTWQRAFWIRFFMAGIATALVWAYPSSGIISYAYFSTIIAVTLLSSFAGTVQFVGITAFHTQIADPLIGGTYMTLLNTVSNLGGTWPRAFVLRGIDFFSQSACHIPDENSKDFAVRAAECISDHGKAICADLGGECVTERDGYYIMSAVQKAANLAVKILACIYTQIE</sequence>
<dbReference type="PANTHER" id="PTHR12778:SF9">
    <property type="entry name" value="ACETYL-COENZYME A TRANSPORTER 1"/>
    <property type="match status" value="1"/>
</dbReference>
<feature type="transmembrane region" description="Helical" evidence="6">
    <location>
        <begin position="347"/>
        <end position="365"/>
    </location>
</feature>
<accession>A0A8H3TSB8</accession>
<dbReference type="GO" id="GO:0016020">
    <property type="term" value="C:membrane"/>
    <property type="evidence" value="ECO:0007669"/>
    <property type="project" value="UniProtKB-SubCell"/>
</dbReference>
<dbReference type="PANTHER" id="PTHR12778">
    <property type="entry name" value="SOLUTE CARRIER FAMILY 33 ACETYL-COA TRANSPORTER -RELATED"/>
    <property type="match status" value="1"/>
</dbReference>
<protein>
    <recommendedName>
        <fullName evidence="9">MFS transporter</fullName>
    </recommendedName>
</protein>
<dbReference type="OrthoDB" id="6415790at2759"/>
<evidence type="ECO:0008006" key="9">
    <source>
        <dbReference type="Google" id="ProtNLM"/>
    </source>
</evidence>
<name>A0A8H3TSB8_9TREE</name>
<feature type="transmembrane region" description="Helical" evidence="6">
    <location>
        <begin position="490"/>
        <end position="513"/>
    </location>
</feature>
<dbReference type="InterPro" id="IPR004752">
    <property type="entry name" value="AmpG_permease/AT-1"/>
</dbReference>
<feature type="transmembrane region" description="Helical" evidence="6">
    <location>
        <begin position="172"/>
        <end position="191"/>
    </location>
</feature>
<feature type="transmembrane region" description="Helical" evidence="6">
    <location>
        <begin position="304"/>
        <end position="326"/>
    </location>
</feature>
<evidence type="ECO:0000256" key="5">
    <source>
        <dbReference type="SAM" id="MobiDB-lite"/>
    </source>
</evidence>
<dbReference type="AlphaFoldDB" id="A0A8H3TSB8"/>
<gene>
    <name evidence="7" type="ORF">NliqN6_2400</name>
</gene>
<evidence type="ECO:0000256" key="1">
    <source>
        <dbReference type="ARBA" id="ARBA00004141"/>
    </source>
</evidence>
<feature type="compositionally biased region" description="Polar residues" evidence="5">
    <location>
        <begin position="1"/>
        <end position="12"/>
    </location>
</feature>